<evidence type="ECO:0000256" key="2">
    <source>
        <dbReference type="ARBA" id="ARBA00022481"/>
    </source>
</evidence>
<dbReference type="PANTHER" id="PTHR30093:SF44">
    <property type="entry name" value="TYPE II SECRETION SYSTEM CORE PROTEIN G"/>
    <property type="match status" value="1"/>
</dbReference>
<name>A0A1F8F359_9BACT</name>
<dbReference type="PANTHER" id="PTHR30093">
    <property type="entry name" value="GENERAL SECRETION PATHWAY PROTEIN G"/>
    <property type="match status" value="1"/>
</dbReference>
<dbReference type="Proteomes" id="UP000178023">
    <property type="component" value="Unassembled WGS sequence"/>
</dbReference>
<keyword evidence="3 6" id="KW-0812">Transmembrane</keyword>
<evidence type="ECO:0000256" key="6">
    <source>
        <dbReference type="SAM" id="Phobius"/>
    </source>
</evidence>
<dbReference type="InterPro" id="IPR000983">
    <property type="entry name" value="Bac_GSPG_pilin"/>
</dbReference>
<evidence type="ECO:0000256" key="1">
    <source>
        <dbReference type="ARBA" id="ARBA00004167"/>
    </source>
</evidence>
<comment type="subcellular location">
    <subcellularLocation>
        <location evidence="1">Membrane</location>
        <topology evidence="1">Single-pass membrane protein</topology>
    </subcellularLocation>
</comment>
<dbReference type="SUPFAM" id="SSF54523">
    <property type="entry name" value="Pili subunits"/>
    <property type="match status" value="1"/>
</dbReference>
<dbReference type="Pfam" id="PF07963">
    <property type="entry name" value="N_methyl"/>
    <property type="match status" value="1"/>
</dbReference>
<dbReference type="NCBIfam" id="TIGR02532">
    <property type="entry name" value="IV_pilin_GFxxxE"/>
    <property type="match status" value="1"/>
</dbReference>
<evidence type="ECO:0000256" key="4">
    <source>
        <dbReference type="ARBA" id="ARBA00022989"/>
    </source>
</evidence>
<accession>A0A1F8F359</accession>
<dbReference type="PRINTS" id="PR00813">
    <property type="entry name" value="BCTERIALGSPG"/>
</dbReference>
<dbReference type="AlphaFoldDB" id="A0A1F8F359"/>
<sequence length="176" mass="18936">MKNKNQKELALSSSKGFTLVELLVVIAIIGILATLLLLQLGVARQRARDAKRIADINQTRTALELYFDDNASYPISTNFLGLGTLLVPKYLTLLPADPLGTAVYRYGYAHDPVAAPVVRFHLYTELEQSARGALLSDSDINSTGWSGQALNASPAATEACTATTADDCVYDTGQSQ</sequence>
<dbReference type="InterPro" id="IPR045584">
    <property type="entry name" value="Pilin-like"/>
</dbReference>
<evidence type="ECO:0000256" key="5">
    <source>
        <dbReference type="ARBA" id="ARBA00023136"/>
    </source>
</evidence>
<dbReference type="PROSITE" id="PS00409">
    <property type="entry name" value="PROKAR_NTER_METHYL"/>
    <property type="match status" value="1"/>
</dbReference>
<dbReference type="InterPro" id="IPR012902">
    <property type="entry name" value="N_methyl_site"/>
</dbReference>
<organism evidence="7 8">
    <name type="scientific">Candidatus Yanofskybacteria bacterium RIFCSPHIGHO2_01_FULL_45_42</name>
    <dbReference type="NCBI Taxonomy" id="1802671"/>
    <lineage>
        <taxon>Bacteria</taxon>
        <taxon>Candidatus Yanofskyibacteriota</taxon>
    </lineage>
</organism>
<keyword evidence="2" id="KW-0488">Methylation</keyword>
<evidence type="ECO:0000313" key="7">
    <source>
        <dbReference type="EMBL" id="OGN06686.1"/>
    </source>
</evidence>
<evidence type="ECO:0000313" key="8">
    <source>
        <dbReference type="Proteomes" id="UP000178023"/>
    </source>
</evidence>
<dbReference type="GO" id="GO:0015627">
    <property type="term" value="C:type II protein secretion system complex"/>
    <property type="evidence" value="ECO:0007669"/>
    <property type="project" value="InterPro"/>
</dbReference>
<dbReference type="GO" id="GO:0016020">
    <property type="term" value="C:membrane"/>
    <property type="evidence" value="ECO:0007669"/>
    <property type="project" value="UniProtKB-SubCell"/>
</dbReference>
<evidence type="ECO:0008006" key="9">
    <source>
        <dbReference type="Google" id="ProtNLM"/>
    </source>
</evidence>
<proteinExistence type="predicted"/>
<reference evidence="7 8" key="1">
    <citation type="journal article" date="2016" name="Nat. Commun.">
        <title>Thousands of microbial genomes shed light on interconnected biogeochemical processes in an aquifer system.</title>
        <authorList>
            <person name="Anantharaman K."/>
            <person name="Brown C.T."/>
            <person name="Hug L.A."/>
            <person name="Sharon I."/>
            <person name="Castelle C.J."/>
            <person name="Probst A.J."/>
            <person name="Thomas B.C."/>
            <person name="Singh A."/>
            <person name="Wilkins M.J."/>
            <person name="Karaoz U."/>
            <person name="Brodie E.L."/>
            <person name="Williams K.H."/>
            <person name="Hubbard S.S."/>
            <person name="Banfield J.F."/>
        </authorList>
    </citation>
    <scope>NUCLEOTIDE SEQUENCE [LARGE SCALE GENOMIC DNA]</scope>
</reference>
<feature type="transmembrane region" description="Helical" evidence="6">
    <location>
        <begin position="20"/>
        <end position="42"/>
    </location>
</feature>
<dbReference type="GO" id="GO:0015628">
    <property type="term" value="P:protein secretion by the type II secretion system"/>
    <property type="evidence" value="ECO:0007669"/>
    <property type="project" value="InterPro"/>
</dbReference>
<gene>
    <name evidence="7" type="ORF">A2750_02660</name>
</gene>
<dbReference type="Gene3D" id="3.30.700.10">
    <property type="entry name" value="Glycoprotein, Type 4 Pilin"/>
    <property type="match status" value="1"/>
</dbReference>
<keyword evidence="4 6" id="KW-1133">Transmembrane helix</keyword>
<comment type="caution">
    <text evidence="7">The sequence shown here is derived from an EMBL/GenBank/DDBJ whole genome shotgun (WGS) entry which is preliminary data.</text>
</comment>
<dbReference type="EMBL" id="MGJL01000036">
    <property type="protein sequence ID" value="OGN06686.1"/>
    <property type="molecule type" value="Genomic_DNA"/>
</dbReference>
<keyword evidence="5 6" id="KW-0472">Membrane</keyword>
<evidence type="ECO:0000256" key="3">
    <source>
        <dbReference type="ARBA" id="ARBA00022692"/>
    </source>
</evidence>
<protein>
    <recommendedName>
        <fullName evidence="9">Type II secretion system protein GspG C-terminal domain-containing protein</fullName>
    </recommendedName>
</protein>